<reference evidence="16 17" key="1">
    <citation type="submission" date="2019-03" db="EMBL/GenBank/DDBJ databases">
        <title>Genomic Encyclopedia of Type Strains, Phase IV (KMG-IV): sequencing the most valuable type-strain genomes for metagenomic binning, comparative biology and taxonomic classification.</title>
        <authorList>
            <person name="Goeker M."/>
        </authorList>
    </citation>
    <scope>NUCLEOTIDE SEQUENCE [LARGE SCALE GENOMIC DNA]</scope>
    <source>
        <strain evidence="16 17">DSM 100059</strain>
    </source>
</reference>
<dbReference type="NCBIfam" id="TIGR03592">
    <property type="entry name" value="yidC_oxa1_cterm"/>
    <property type="match status" value="1"/>
</dbReference>
<proteinExistence type="inferred from homology"/>
<feature type="transmembrane region" description="Helical" evidence="13">
    <location>
        <begin position="493"/>
        <end position="513"/>
    </location>
</feature>
<protein>
    <recommendedName>
        <fullName evidence="3 13">Membrane protein insertase YidC</fullName>
    </recommendedName>
    <alternativeName>
        <fullName evidence="12 13">Foldase YidC</fullName>
    </alternativeName>
    <alternativeName>
        <fullName evidence="11 13">Membrane integrase YidC</fullName>
    </alternativeName>
    <alternativeName>
        <fullName evidence="13">Membrane protein YidC</fullName>
    </alternativeName>
</protein>
<dbReference type="InterPro" id="IPR047196">
    <property type="entry name" value="YidC_ALB_C"/>
</dbReference>
<dbReference type="HAMAP" id="MF_01810">
    <property type="entry name" value="YidC_type1"/>
    <property type="match status" value="1"/>
</dbReference>
<dbReference type="PRINTS" id="PR00701">
    <property type="entry name" value="60KDINNERMP"/>
</dbReference>
<evidence type="ECO:0000256" key="2">
    <source>
        <dbReference type="ARBA" id="ARBA00010527"/>
    </source>
</evidence>
<dbReference type="Gene3D" id="2.70.98.90">
    <property type="match status" value="1"/>
</dbReference>
<dbReference type="InterPro" id="IPR038221">
    <property type="entry name" value="YidC_periplasmic_sf"/>
</dbReference>
<evidence type="ECO:0000256" key="11">
    <source>
        <dbReference type="ARBA" id="ARBA00033245"/>
    </source>
</evidence>
<dbReference type="OrthoDB" id="9780552at2"/>
<evidence type="ECO:0000256" key="1">
    <source>
        <dbReference type="ARBA" id="ARBA00004429"/>
    </source>
</evidence>
<dbReference type="CDD" id="cd19961">
    <property type="entry name" value="EcYidC-like_peri"/>
    <property type="match status" value="1"/>
</dbReference>
<comment type="caution">
    <text evidence="16">The sequence shown here is derived from an EMBL/GenBank/DDBJ whole genome shotgun (WGS) entry which is preliminary data.</text>
</comment>
<comment type="function">
    <text evidence="13">Required for the insertion and/or proper folding and/or complex formation of integral membrane proteins into the membrane. Involved in integration of membrane proteins that insert both dependently and independently of the Sec translocase complex, as well as at least some lipoproteins. Aids folding of multispanning membrane proteins.</text>
</comment>
<evidence type="ECO:0000313" key="16">
    <source>
        <dbReference type="EMBL" id="TDX00668.1"/>
    </source>
</evidence>
<evidence type="ECO:0000256" key="6">
    <source>
        <dbReference type="ARBA" id="ARBA00022692"/>
    </source>
</evidence>
<dbReference type="Proteomes" id="UP000294498">
    <property type="component" value="Unassembled WGS sequence"/>
</dbReference>
<accession>A0A4R8DS61</accession>
<keyword evidence="6 13" id="KW-0812">Transmembrane</keyword>
<keyword evidence="9 13" id="KW-0472">Membrane</keyword>
<evidence type="ECO:0000259" key="14">
    <source>
        <dbReference type="Pfam" id="PF02096"/>
    </source>
</evidence>
<keyword evidence="10 13" id="KW-0143">Chaperone</keyword>
<dbReference type="GO" id="GO:0005886">
    <property type="term" value="C:plasma membrane"/>
    <property type="evidence" value="ECO:0007669"/>
    <property type="project" value="UniProtKB-SubCell"/>
</dbReference>
<evidence type="ECO:0000256" key="12">
    <source>
        <dbReference type="ARBA" id="ARBA00033342"/>
    </source>
</evidence>
<keyword evidence="17" id="KW-1185">Reference proteome</keyword>
<evidence type="ECO:0000313" key="17">
    <source>
        <dbReference type="Proteomes" id="UP000294498"/>
    </source>
</evidence>
<evidence type="ECO:0000256" key="9">
    <source>
        <dbReference type="ARBA" id="ARBA00023136"/>
    </source>
</evidence>
<dbReference type="PANTHER" id="PTHR12428:SF65">
    <property type="entry name" value="CYTOCHROME C OXIDASE ASSEMBLY PROTEIN COX18, MITOCHONDRIAL"/>
    <property type="match status" value="1"/>
</dbReference>
<evidence type="ECO:0000256" key="4">
    <source>
        <dbReference type="ARBA" id="ARBA00022448"/>
    </source>
</evidence>
<dbReference type="Pfam" id="PF14849">
    <property type="entry name" value="YidC_periplas"/>
    <property type="match status" value="1"/>
</dbReference>
<dbReference type="GO" id="GO:0032977">
    <property type="term" value="F:membrane insertase activity"/>
    <property type="evidence" value="ECO:0007669"/>
    <property type="project" value="InterPro"/>
</dbReference>
<dbReference type="InterPro" id="IPR028053">
    <property type="entry name" value="Membr_insert_YidC_N"/>
</dbReference>
<feature type="transmembrane region" description="Helical" evidence="13">
    <location>
        <begin position="9"/>
        <end position="26"/>
    </location>
</feature>
<keyword evidence="7 13" id="KW-0653">Protein transport</keyword>
<evidence type="ECO:0000259" key="15">
    <source>
        <dbReference type="Pfam" id="PF14849"/>
    </source>
</evidence>
<dbReference type="RefSeq" id="WP_133992540.1">
    <property type="nucleotide sequence ID" value="NZ_SODV01000001.1"/>
</dbReference>
<evidence type="ECO:0000256" key="7">
    <source>
        <dbReference type="ARBA" id="ARBA00022927"/>
    </source>
</evidence>
<evidence type="ECO:0000256" key="8">
    <source>
        <dbReference type="ARBA" id="ARBA00022989"/>
    </source>
</evidence>
<comment type="subcellular location">
    <subcellularLocation>
        <location evidence="1">Cell inner membrane</location>
        <topology evidence="1">Multi-pass membrane protein</topology>
    </subcellularLocation>
    <subcellularLocation>
        <location evidence="13">Cell membrane</location>
        <topology evidence="13">Multi-pass membrane protein</topology>
    </subcellularLocation>
</comment>
<feature type="domain" description="Membrane insertase YidC N-terminal" evidence="15">
    <location>
        <begin position="91"/>
        <end position="341"/>
    </location>
</feature>
<organism evidence="16 17">
    <name type="scientific">Dinghuibacter silviterrae</name>
    <dbReference type="NCBI Taxonomy" id="1539049"/>
    <lineage>
        <taxon>Bacteria</taxon>
        <taxon>Pseudomonadati</taxon>
        <taxon>Bacteroidota</taxon>
        <taxon>Chitinophagia</taxon>
        <taxon>Chitinophagales</taxon>
        <taxon>Chitinophagaceae</taxon>
        <taxon>Dinghuibacter</taxon>
    </lineage>
</organism>
<feature type="transmembrane region" description="Helical" evidence="13">
    <location>
        <begin position="435"/>
        <end position="456"/>
    </location>
</feature>
<sequence>MGNGFDRNTIIGTALLVVLLIGYIFIAQREQGNLQKQQQHIKDSLALHPATPAVNTTAGRADSLHLDSLLRSTTAGSFSAGVAGSEQTSILENDLVRITFSNRGGQPKIVELKKYKRFDGTPLYLVADGGQEFSYLIQTGSNAAATKDLFFSTTGVQQEGGNQVLRYTLKDSLGHAVQHEYVLQPNQYMLQLNIRIDGALQLLPQNALNATWSFTAQPQERDVTYEKRTTALSYYDQDGYDYKTLSSTGDKNLENVTWIGTKQRFFNNTLISKDNKMGASLHWEANSDSLHDLVKTTAGLQIKLPPSAGTAIIPLEWYMGPNEYHLLKTYGLHLEENVQMGNGIYAFVKYLNRWIVIPVFDFFHGFVSNFGIVILLLTFFIRLVISPLTYSSYLSGAKMRVLRPEIDELKKKYKDDQQAFGVEQMKLFRTAGVNPLGGCIPALLQIPIFFALYSFFNSNIALRGQSFLWSHDLSTYDSIFNFGFKIPFYGDHVSLFTLTAIVSSFLIQIWNMNMTPDQNNPMMKYMPYIFPVVLLGVFNGLPAGLTWYYTVSNVITLAIQLVIQKFIIDEKKIHAQLQENKKKPKAKSKWAERLEQIQETQKKVQDMKDKTQKR</sequence>
<dbReference type="AlphaFoldDB" id="A0A4R8DS61"/>
<evidence type="ECO:0000256" key="3">
    <source>
        <dbReference type="ARBA" id="ARBA00015325"/>
    </source>
</evidence>
<dbReference type="Pfam" id="PF02096">
    <property type="entry name" value="60KD_IMP"/>
    <property type="match status" value="1"/>
</dbReference>
<dbReference type="GO" id="GO:0051205">
    <property type="term" value="P:protein insertion into membrane"/>
    <property type="evidence" value="ECO:0007669"/>
    <property type="project" value="TreeGrafter"/>
</dbReference>
<dbReference type="InterPro" id="IPR019998">
    <property type="entry name" value="Membr_insert_YidC"/>
</dbReference>
<dbReference type="InterPro" id="IPR001708">
    <property type="entry name" value="YidC/ALB3/OXA1/COX18"/>
</dbReference>
<comment type="subunit">
    <text evidence="13">Interacts with the Sec translocase complex via SecD. Specifically interacts with transmembrane segments of nascent integral membrane proteins during membrane integration.</text>
</comment>
<dbReference type="NCBIfam" id="TIGR03593">
    <property type="entry name" value="yidC_nterm"/>
    <property type="match status" value="1"/>
</dbReference>
<dbReference type="PANTHER" id="PTHR12428">
    <property type="entry name" value="OXA1"/>
    <property type="match status" value="1"/>
</dbReference>
<evidence type="ECO:0000256" key="5">
    <source>
        <dbReference type="ARBA" id="ARBA00022475"/>
    </source>
</evidence>
<keyword evidence="8 13" id="KW-1133">Transmembrane helix</keyword>
<gene>
    <name evidence="13" type="primary">yidC</name>
    <name evidence="16" type="ORF">EDB95_1694</name>
</gene>
<feature type="transmembrane region" description="Helical" evidence="13">
    <location>
        <begin position="362"/>
        <end position="385"/>
    </location>
</feature>
<dbReference type="EMBL" id="SODV01000001">
    <property type="protein sequence ID" value="TDX00668.1"/>
    <property type="molecule type" value="Genomic_DNA"/>
</dbReference>
<evidence type="ECO:0000256" key="10">
    <source>
        <dbReference type="ARBA" id="ARBA00023186"/>
    </source>
</evidence>
<dbReference type="CDD" id="cd20070">
    <property type="entry name" value="5TM_YidC_Alb3"/>
    <property type="match status" value="1"/>
</dbReference>
<keyword evidence="5 13" id="KW-1003">Cell membrane</keyword>
<dbReference type="InterPro" id="IPR028055">
    <property type="entry name" value="YidC/Oxa/ALB_C"/>
</dbReference>
<evidence type="ECO:0000256" key="13">
    <source>
        <dbReference type="HAMAP-Rule" id="MF_01810"/>
    </source>
</evidence>
<feature type="domain" description="Membrane insertase YidC/Oxa/ALB C-terminal" evidence="14">
    <location>
        <begin position="370"/>
        <end position="565"/>
    </location>
</feature>
<dbReference type="NCBIfam" id="NF002356">
    <property type="entry name" value="PRK01318.2-3"/>
    <property type="match status" value="1"/>
</dbReference>
<feature type="transmembrane region" description="Helical" evidence="13">
    <location>
        <begin position="525"/>
        <end position="541"/>
    </location>
</feature>
<dbReference type="GO" id="GO:0015031">
    <property type="term" value="P:protein transport"/>
    <property type="evidence" value="ECO:0007669"/>
    <property type="project" value="UniProtKB-KW"/>
</dbReference>
<comment type="similarity">
    <text evidence="2 13">Belongs to the OXA1/ALB3/YidC family. Type 1 subfamily.</text>
</comment>
<name>A0A4R8DS61_9BACT</name>
<keyword evidence="4 13" id="KW-0813">Transport</keyword>